<evidence type="ECO:0000256" key="3">
    <source>
        <dbReference type="ARBA" id="ARBA00022771"/>
    </source>
</evidence>
<evidence type="ECO:0000313" key="11">
    <source>
        <dbReference type="EMBL" id="CAF3987006.1"/>
    </source>
</evidence>
<keyword evidence="5" id="KW-0805">Transcription regulation</keyword>
<evidence type="ECO:0000259" key="9">
    <source>
        <dbReference type="PROSITE" id="PS50808"/>
    </source>
</evidence>
<evidence type="ECO:0000256" key="8">
    <source>
        <dbReference type="PROSITE-ProRule" id="PRU00027"/>
    </source>
</evidence>
<dbReference type="InterPro" id="IPR012337">
    <property type="entry name" value="RNaseH-like_sf"/>
</dbReference>
<evidence type="ECO:0000256" key="2">
    <source>
        <dbReference type="ARBA" id="ARBA00022723"/>
    </source>
</evidence>
<keyword evidence="7" id="KW-0539">Nucleus</keyword>
<organism evidence="10 12">
    <name type="scientific">Rotaria magnacalcarata</name>
    <dbReference type="NCBI Taxonomy" id="392030"/>
    <lineage>
        <taxon>Eukaryota</taxon>
        <taxon>Metazoa</taxon>
        <taxon>Spiralia</taxon>
        <taxon>Gnathifera</taxon>
        <taxon>Rotifera</taxon>
        <taxon>Eurotatoria</taxon>
        <taxon>Bdelloidea</taxon>
        <taxon>Philodinida</taxon>
        <taxon>Philodinidae</taxon>
        <taxon>Rotaria</taxon>
    </lineage>
</organism>
<dbReference type="GO" id="GO:0005634">
    <property type="term" value="C:nucleus"/>
    <property type="evidence" value="ECO:0007669"/>
    <property type="project" value="UniProtKB-SubCell"/>
</dbReference>
<evidence type="ECO:0000256" key="1">
    <source>
        <dbReference type="ARBA" id="ARBA00004123"/>
    </source>
</evidence>
<dbReference type="EMBL" id="CAJOBG010002147">
    <property type="protein sequence ID" value="CAF3987006.1"/>
    <property type="molecule type" value="Genomic_DNA"/>
</dbReference>
<dbReference type="PANTHER" id="PTHR46481:SF10">
    <property type="entry name" value="ZINC FINGER BED DOMAIN-CONTAINING PROTEIN 39"/>
    <property type="match status" value="1"/>
</dbReference>
<comment type="caution">
    <text evidence="10">The sequence shown here is derived from an EMBL/GenBank/DDBJ whole genome shotgun (WGS) entry which is preliminary data.</text>
</comment>
<dbReference type="PROSITE" id="PS50808">
    <property type="entry name" value="ZF_BED"/>
    <property type="match status" value="1"/>
</dbReference>
<name>A0A816YHN1_9BILA</name>
<protein>
    <recommendedName>
        <fullName evidence="9">BED-type domain-containing protein</fullName>
    </recommendedName>
</protein>
<evidence type="ECO:0000313" key="13">
    <source>
        <dbReference type="Proteomes" id="UP000663866"/>
    </source>
</evidence>
<comment type="subcellular location">
    <subcellularLocation>
        <location evidence="1">Nucleus</location>
    </subcellularLocation>
</comment>
<keyword evidence="3 8" id="KW-0863">Zinc-finger</keyword>
<dbReference type="GO" id="GO:0003677">
    <property type="term" value="F:DNA binding"/>
    <property type="evidence" value="ECO:0007669"/>
    <property type="project" value="InterPro"/>
</dbReference>
<dbReference type="GO" id="GO:0008270">
    <property type="term" value="F:zinc ion binding"/>
    <property type="evidence" value="ECO:0007669"/>
    <property type="project" value="UniProtKB-KW"/>
</dbReference>
<evidence type="ECO:0000256" key="6">
    <source>
        <dbReference type="ARBA" id="ARBA00023163"/>
    </source>
</evidence>
<evidence type="ECO:0000256" key="4">
    <source>
        <dbReference type="ARBA" id="ARBA00022833"/>
    </source>
</evidence>
<dbReference type="EMBL" id="CAJNRF010014702">
    <property type="protein sequence ID" value="CAF2159617.1"/>
    <property type="molecule type" value="Genomic_DNA"/>
</dbReference>
<dbReference type="Proteomes" id="UP000663856">
    <property type="component" value="Unassembled WGS sequence"/>
</dbReference>
<reference evidence="10" key="1">
    <citation type="submission" date="2021-02" db="EMBL/GenBank/DDBJ databases">
        <authorList>
            <person name="Nowell W R."/>
        </authorList>
    </citation>
    <scope>NUCLEOTIDE SEQUENCE</scope>
</reference>
<dbReference type="PANTHER" id="PTHR46481">
    <property type="entry name" value="ZINC FINGER BED DOMAIN-CONTAINING PROTEIN 4"/>
    <property type="match status" value="1"/>
</dbReference>
<accession>A0A816YHN1</accession>
<feature type="domain" description="BED-type" evidence="9">
    <location>
        <begin position="35"/>
        <end position="97"/>
    </location>
</feature>
<evidence type="ECO:0000256" key="5">
    <source>
        <dbReference type="ARBA" id="ARBA00023015"/>
    </source>
</evidence>
<keyword evidence="13" id="KW-1185">Reference proteome</keyword>
<dbReference type="InterPro" id="IPR052035">
    <property type="entry name" value="ZnF_BED_domain_contain"/>
</dbReference>
<keyword evidence="6" id="KW-0804">Transcription</keyword>
<dbReference type="Proteomes" id="UP000663866">
    <property type="component" value="Unassembled WGS sequence"/>
</dbReference>
<evidence type="ECO:0000313" key="12">
    <source>
        <dbReference type="Proteomes" id="UP000663856"/>
    </source>
</evidence>
<keyword evidence="2" id="KW-0479">Metal-binding</keyword>
<evidence type="ECO:0000256" key="7">
    <source>
        <dbReference type="ARBA" id="ARBA00023242"/>
    </source>
</evidence>
<sequence length="532" mass="60692">MVHPLSHSDSEMSSNEVISGCSSSISFESPKHGGRQRDSIWLHFNDMGPAKTLGHSKVQCKYCLLCLNFAKLNMMYTHIAHQCDEIINYDPNARKEIIIQACKMEEQLSPGRNNKRIIDVVSNDPSLRKQSTMDRFTSRIISYSEQQNIDRDLLRAAIMNDSRKAIVLSLIDVSTYSHTVDFLVNRLESVLTRLFINMNITSKIRTIVTDNPTTMQKIRETFISKPGNQHIIELRCVVHAFNFISGDVRKHAYAKSVAQKVTAVTSFCNHSHAFKAKLKEEAQRIKLKTETLHTIVTTRWSSMAECLDSFIVLRAPLEALVATDESIAPIKIMNIINNRSFFHAIENLYKVMKPLAYAMSIIQSASITLADCYLILQYLRLTIDQYANNAETRTFGRFISKVAEIRLKECHNDLYLSAYYFHPKYRASGMSTDGRSTVYRCLAKYNKKIGNNKKSENINEEESCDDKDISEADNMLNTKDRRFQQILIDLGFIEETQLITAQDEGLTDDEENDKMSNEDCDVQELLIATIGI</sequence>
<proteinExistence type="predicted"/>
<keyword evidence="4" id="KW-0862">Zinc</keyword>
<dbReference type="InterPro" id="IPR003656">
    <property type="entry name" value="Znf_BED"/>
</dbReference>
<gene>
    <name evidence="11" type="ORF">OVN521_LOCUS14263</name>
    <name evidence="10" type="ORF">WKI299_LOCUS31977</name>
</gene>
<dbReference type="AlphaFoldDB" id="A0A816YHN1"/>
<dbReference type="SUPFAM" id="SSF53098">
    <property type="entry name" value="Ribonuclease H-like"/>
    <property type="match status" value="1"/>
</dbReference>
<evidence type="ECO:0000313" key="10">
    <source>
        <dbReference type="EMBL" id="CAF2159617.1"/>
    </source>
</evidence>